<dbReference type="RefSeq" id="WP_143856020.1">
    <property type="nucleotide sequence ID" value="NZ_CP041730.1"/>
</dbReference>
<dbReference type="AlphaFoldDB" id="A0A516SAB7"/>
<dbReference type="OrthoDB" id="2646363at2"/>
<evidence type="ECO:0000313" key="2">
    <source>
        <dbReference type="Proteomes" id="UP000317550"/>
    </source>
</evidence>
<evidence type="ECO:0008006" key="3">
    <source>
        <dbReference type="Google" id="ProtNLM"/>
    </source>
</evidence>
<reference evidence="2" key="1">
    <citation type="submission" date="2019-07" db="EMBL/GenBank/DDBJ databases">
        <title>Chitinimonas sp. nov., isolated from Ny-Alesund, arctica soil.</title>
        <authorList>
            <person name="Xu Q."/>
            <person name="Peng F."/>
        </authorList>
    </citation>
    <scope>NUCLEOTIDE SEQUENCE [LARGE SCALE GENOMIC DNA]</scope>
    <source>
        <strain evidence="2">R3-44</strain>
    </source>
</reference>
<keyword evidence="2" id="KW-1185">Reference proteome</keyword>
<dbReference type="KEGG" id="cari:FNU76_01290"/>
<proteinExistence type="predicted"/>
<gene>
    <name evidence="1" type="ORF">FNU76_01290</name>
</gene>
<name>A0A516SAB7_9NEIS</name>
<sequence>MLPANLSELETIRDECHAMVRQRARLSAGAAMIPVPGMDMLADMMVFSNLLESISQRFGLSQRNLAELEPAKRNYVLLAAGRVGSDLIGQMISRQLAKLVLKKVGTKLLGKAALRFVPLAGQAVAAALSYRVVARLGNDHIEDCYRVALAMLDQSNP</sequence>
<dbReference type="EMBL" id="CP041730">
    <property type="protein sequence ID" value="QDQ25095.1"/>
    <property type="molecule type" value="Genomic_DNA"/>
</dbReference>
<accession>A0A516SAB7</accession>
<dbReference type="Proteomes" id="UP000317550">
    <property type="component" value="Chromosome"/>
</dbReference>
<evidence type="ECO:0000313" key="1">
    <source>
        <dbReference type="EMBL" id="QDQ25095.1"/>
    </source>
</evidence>
<protein>
    <recommendedName>
        <fullName evidence="3">DUF697 domain-containing protein</fullName>
    </recommendedName>
</protein>
<organism evidence="1 2">
    <name type="scientific">Chitinimonas arctica</name>
    <dbReference type="NCBI Taxonomy" id="2594795"/>
    <lineage>
        <taxon>Bacteria</taxon>
        <taxon>Pseudomonadati</taxon>
        <taxon>Pseudomonadota</taxon>
        <taxon>Betaproteobacteria</taxon>
        <taxon>Neisseriales</taxon>
        <taxon>Chitinibacteraceae</taxon>
        <taxon>Chitinimonas</taxon>
    </lineage>
</organism>